<keyword evidence="2" id="KW-1185">Reference proteome</keyword>
<dbReference type="EMBL" id="MU275966">
    <property type="protein sequence ID" value="KAI0044949.1"/>
    <property type="molecule type" value="Genomic_DNA"/>
</dbReference>
<reference evidence="1" key="1">
    <citation type="submission" date="2021-02" db="EMBL/GenBank/DDBJ databases">
        <authorList>
            <consortium name="DOE Joint Genome Institute"/>
            <person name="Ahrendt S."/>
            <person name="Looney B.P."/>
            <person name="Miyauchi S."/>
            <person name="Morin E."/>
            <person name="Drula E."/>
            <person name="Courty P.E."/>
            <person name="Chicoki N."/>
            <person name="Fauchery L."/>
            <person name="Kohler A."/>
            <person name="Kuo A."/>
            <person name="Labutti K."/>
            <person name="Pangilinan J."/>
            <person name="Lipzen A."/>
            <person name="Riley R."/>
            <person name="Andreopoulos W."/>
            <person name="He G."/>
            <person name="Johnson J."/>
            <person name="Barry K.W."/>
            <person name="Grigoriev I.V."/>
            <person name="Nagy L."/>
            <person name="Hibbett D."/>
            <person name="Henrissat B."/>
            <person name="Matheny P.B."/>
            <person name="Labbe J."/>
            <person name="Martin F."/>
        </authorList>
    </citation>
    <scope>NUCLEOTIDE SEQUENCE</scope>
    <source>
        <strain evidence="1">FP105234-sp</strain>
    </source>
</reference>
<evidence type="ECO:0000313" key="2">
    <source>
        <dbReference type="Proteomes" id="UP000814033"/>
    </source>
</evidence>
<gene>
    <name evidence="1" type="ORF">FA95DRAFT_1561663</name>
</gene>
<accession>A0ACB8RL28</accession>
<comment type="caution">
    <text evidence="1">The sequence shown here is derived from an EMBL/GenBank/DDBJ whole genome shotgun (WGS) entry which is preliminary data.</text>
</comment>
<reference evidence="1" key="2">
    <citation type="journal article" date="2022" name="New Phytol.">
        <title>Evolutionary transition to the ectomycorrhizal habit in the genomes of a hyperdiverse lineage of mushroom-forming fungi.</title>
        <authorList>
            <person name="Looney B."/>
            <person name="Miyauchi S."/>
            <person name="Morin E."/>
            <person name="Drula E."/>
            <person name="Courty P.E."/>
            <person name="Kohler A."/>
            <person name="Kuo A."/>
            <person name="LaButti K."/>
            <person name="Pangilinan J."/>
            <person name="Lipzen A."/>
            <person name="Riley R."/>
            <person name="Andreopoulos W."/>
            <person name="He G."/>
            <person name="Johnson J."/>
            <person name="Nolan M."/>
            <person name="Tritt A."/>
            <person name="Barry K.W."/>
            <person name="Grigoriev I.V."/>
            <person name="Nagy L.G."/>
            <person name="Hibbett D."/>
            <person name="Henrissat B."/>
            <person name="Matheny P.B."/>
            <person name="Labbe J."/>
            <person name="Martin F.M."/>
        </authorList>
    </citation>
    <scope>NUCLEOTIDE SEQUENCE</scope>
    <source>
        <strain evidence="1">FP105234-sp</strain>
    </source>
</reference>
<sequence>MQELRADQERQRRVLHNAAILQARDLEERRSIAAAAVQDAQAALPSPEPAAPQGPTSGALDSSPAPLEPAVPPEAPTAPASTLHPRAPGGAKDRDWQPEAWTPRSSPQRRG</sequence>
<name>A0ACB8RL28_9AGAM</name>
<evidence type="ECO:0000313" key="1">
    <source>
        <dbReference type="EMBL" id="KAI0044949.1"/>
    </source>
</evidence>
<protein>
    <submittedName>
        <fullName evidence="1">Uncharacterized protein</fullName>
    </submittedName>
</protein>
<dbReference type="Proteomes" id="UP000814033">
    <property type="component" value="Unassembled WGS sequence"/>
</dbReference>
<proteinExistence type="predicted"/>
<organism evidence="1 2">
    <name type="scientific">Auriscalpium vulgare</name>
    <dbReference type="NCBI Taxonomy" id="40419"/>
    <lineage>
        <taxon>Eukaryota</taxon>
        <taxon>Fungi</taxon>
        <taxon>Dikarya</taxon>
        <taxon>Basidiomycota</taxon>
        <taxon>Agaricomycotina</taxon>
        <taxon>Agaricomycetes</taxon>
        <taxon>Russulales</taxon>
        <taxon>Auriscalpiaceae</taxon>
        <taxon>Auriscalpium</taxon>
    </lineage>
</organism>